<feature type="transmembrane region" description="Helical" evidence="10">
    <location>
        <begin position="31"/>
        <end position="49"/>
    </location>
</feature>
<accession>I3CHT6</accession>
<name>I3CHT6_9GAMM</name>
<feature type="transmembrane region" description="Helical" evidence="10">
    <location>
        <begin position="7"/>
        <end position="25"/>
    </location>
</feature>
<organism evidence="12 13">
    <name type="scientific">Beggiatoa alba B18LD</name>
    <dbReference type="NCBI Taxonomy" id="395493"/>
    <lineage>
        <taxon>Bacteria</taxon>
        <taxon>Pseudomonadati</taxon>
        <taxon>Pseudomonadota</taxon>
        <taxon>Gammaproteobacteria</taxon>
        <taxon>Thiotrichales</taxon>
        <taxon>Thiotrichaceae</taxon>
        <taxon>Beggiatoa</taxon>
    </lineage>
</organism>
<feature type="transmembrane region" description="Helical" evidence="10">
    <location>
        <begin position="485"/>
        <end position="505"/>
    </location>
</feature>
<feature type="transmembrane region" description="Helical" evidence="10">
    <location>
        <begin position="356"/>
        <end position="375"/>
    </location>
</feature>
<keyword evidence="3 10" id="KW-0812">Transmembrane</keyword>
<feature type="transmembrane region" description="Helical" evidence="10">
    <location>
        <begin position="192"/>
        <end position="212"/>
    </location>
</feature>
<keyword evidence="10 11" id="KW-0961">Cell wall biogenesis/degradation</keyword>
<feature type="transmembrane region" description="Helical" evidence="10">
    <location>
        <begin position="448"/>
        <end position="465"/>
    </location>
</feature>
<feature type="transmembrane region" description="Helical" evidence="10">
    <location>
        <begin position="317"/>
        <end position="336"/>
    </location>
</feature>
<dbReference type="STRING" id="395493.BegalDRAFT_2325"/>
<dbReference type="PRINTS" id="PR01806">
    <property type="entry name" value="VIRFACTRMVIN"/>
</dbReference>
<evidence type="ECO:0000256" key="11">
    <source>
        <dbReference type="PIRNR" id="PIRNR002869"/>
    </source>
</evidence>
<evidence type="ECO:0000256" key="10">
    <source>
        <dbReference type="HAMAP-Rule" id="MF_02078"/>
    </source>
</evidence>
<evidence type="ECO:0000256" key="8">
    <source>
        <dbReference type="ARBA" id="ARBA00060041"/>
    </source>
</evidence>
<feature type="transmembrane region" description="Helical" evidence="10">
    <location>
        <begin position="278"/>
        <end position="296"/>
    </location>
</feature>
<dbReference type="InterPro" id="IPR051050">
    <property type="entry name" value="Lipid_II_flippase_MurJ/MviN"/>
</dbReference>
<feature type="transmembrane region" description="Helical" evidence="10">
    <location>
        <begin position="165"/>
        <end position="186"/>
    </location>
</feature>
<comment type="subcellular location">
    <subcellularLocation>
        <location evidence="10">Cell inner membrane</location>
        <topology evidence="10">Multi-pass membrane protein</topology>
    </subcellularLocation>
    <subcellularLocation>
        <location evidence="1">Cell membrane</location>
        <topology evidence="1">Multi-pass membrane protein</topology>
    </subcellularLocation>
</comment>
<evidence type="ECO:0000256" key="1">
    <source>
        <dbReference type="ARBA" id="ARBA00004651"/>
    </source>
</evidence>
<reference evidence="12 13" key="1">
    <citation type="submission" date="2011-11" db="EMBL/GenBank/DDBJ databases">
        <title>Improved High-Quality Draft sequence of Beggiatoa alba B18lD.</title>
        <authorList>
            <consortium name="US DOE Joint Genome Institute"/>
            <person name="Lucas S."/>
            <person name="Han J."/>
            <person name="Lapidus A."/>
            <person name="Cheng J.-F."/>
            <person name="Goodwin L."/>
            <person name="Pitluck S."/>
            <person name="Peters L."/>
            <person name="Mikhailova N."/>
            <person name="Held B."/>
            <person name="Detter J.C."/>
            <person name="Han C."/>
            <person name="Tapia R."/>
            <person name="Land M."/>
            <person name="Hauser L."/>
            <person name="Kyrpides N."/>
            <person name="Ivanova N."/>
            <person name="Pagani I."/>
            <person name="Samuel K."/>
            <person name="Teske A."/>
            <person name="Mueller J."/>
            <person name="Woyke T."/>
        </authorList>
    </citation>
    <scope>NUCLEOTIDE SEQUENCE [LARGE SCALE GENOMIC DNA]</scope>
    <source>
        <strain evidence="12 13">B18LD</strain>
    </source>
</reference>
<keyword evidence="7 10" id="KW-0472">Membrane</keyword>
<dbReference type="GO" id="GO:0005886">
    <property type="term" value="C:plasma membrane"/>
    <property type="evidence" value="ECO:0007669"/>
    <property type="project" value="UniProtKB-SubCell"/>
</dbReference>
<feature type="transmembrane region" description="Helical" evidence="10">
    <location>
        <begin position="138"/>
        <end position="158"/>
    </location>
</feature>
<feature type="transmembrane region" description="Helical" evidence="10">
    <location>
        <begin position="233"/>
        <end position="258"/>
    </location>
</feature>
<feature type="transmembrane region" description="Helical" evidence="10">
    <location>
        <begin position="91"/>
        <end position="118"/>
    </location>
</feature>
<dbReference type="EMBL" id="JH600070">
    <property type="protein sequence ID" value="EIJ43179.1"/>
    <property type="molecule type" value="Genomic_DNA"/>
</dbReference>
<dbReference type="GO" id="GO:0034204">
    <property type="term" value="P:lipid translocation"/>
    <property type="evidence" value="ECO:0007669"/>
    <property type="project" value="TreeGrafter"/>
</dbReference>
<evidence type="ECO:0000256" key="2">
    <source>
        <dbReference type="ARBA" id="ARBA00022475"/>
    </source>
</evidence>
<dbReference type="Proteomes" id="UP000005744">
    <property type="component" value="Unassembled WGS sequence"/>
</dbReference>
<dbReference type="GO" id="GO:0008360">
    <property type="term" value="P:regulation of cell shape"/>
    <property type="evidence" value="ECO:0007669"/>
    <property type="project" value="UniProtKB-UniRule"/>
</dbReference>
<dbReference type="HOGENOM" id="CLU_006797_5_3_6"/>
<gene>
    <name evidence="10" type="primary">murJ</name>
    <name evidence="12" type="ORF">BegalDRAFT_2325</name>
</gene>
<evidence type="ECO:0000256" key="4">
    <source>
        <dbReference type="ARBA" id="ARBA00022960"/>
    </source>
</evidence>
<dbReference type="GO" id="GO:0071555">
    <property type="term" value="P:cell wall organization"/>
    <property type="evidence" value="ECO:0007669"/>
    <property type="project" value="UniProtKB-UniRule"/>
</dbReference>
<keyword evidence="4 10" id="KW-0133">Cell shape</keyword>
<keyword evidence="10" id="KW-0997">Cell inner membrane</keyword>
<dbReference type="eggNOG" id="COG0728">
    <property type="taxonomic scope" value="Bacteria"/>
</dbReference>
<dbReference type="Pfam" id="PF03023">
    <property type="entry name" value="MurJ"/>
    <property type="match status" value="1"/>
</dbReference>
<comment type="function">
    <text evidence="8 10 11">Involved in peptidoglycan biosynthesis. Transports lipid-linked peptidoglycan precursors from the inner to the outer leaflet of the cytoplasmic membrane.</text>
</comment>
<dbReference type="PANTHER" id="PTHR47019:SF1">
    <property type="entry name" value="LIPID II FLIPPASE MURJ"/>
    <property type="match status" value="1"/>
</dbReference>
<proteinExistence type="inferred from homology"/>
<feature type="transmembrane region" description="Helical" evidence="10">
    <location>
        <begin position="413"/>
        <end position="433"/>
    </location>
</feature>
<evidence type="ECO:0000313" key="12">
    <source>
        <dbReference type="EMBL" id="EIJ43179.1"/>
    </source>
</evidence>
<dbReference type="PIRSF" id="PIRSF002869">
    <property type="entry name" value="MviN"/>
    <property type="match status" value="1"/>
</dbReference>
<dbReference type="HAMAP" id="MF_02078">
    <property type="entry name" value="MurJ_MviN"/>
    <property type="match status" value="1"/>
</dbReference>
<evidence type="ECO:0000256" key="9">
    <source>
        <dbReference type="ARBA" id="ARBA00061532"/>
    </source>
</evidence>
<comment type="similarity">
    <text evidence="9 10 11">Belongs to the MurJ/MviN family.</text>
</comment>
<dbReference type="NCBIfam" id="TIGR01695">
    <property type="entry name" value="murJ_mviN"/>
    <property type="match status" value="1"/>
</dbReference>
<evidence type="ECO:0000256" key="3">
    <source>
        <dbReference type="ARBA" id="ARBA00022692"/>
    </source>
</evidence>
<dbReference type="InterPro" id="IPR004268">
    <property type="entry name" value="MurJ"/>
</dbReference>
<evidence type="ECO:0000256" key="6">
    <source>
        <dbReference type="ARBA" id="ARBA00022989"/>
    </source>
</evidence>
<dbReference type="AlphaFoldDB" id="I3CHT6"/>
<dbReference type="GO" id="GO:0015648">
    <property type="term" value="F:lipid-linked peptidoglycan transporter activity"/>
    <property type="evidence" value="ECO:0007669"/>
    <property type="project" value="UniProtKB-UniRule"/>
</dbReference>
<evidence type="ECO:0000313" key="13">
    <source>
        <dbReference type="Proteomes" id="UP000005744"/>
    </source>
</evidence>
<dbReference type="PANTHER" id="PTHR47019">
    <property type="entry name" value="LIPID II FLIPPASE MURJ"/>
    <property type="match status" value="1"/>
</dbReference>
<evidence type="ECO:0000256" key="7">
    <source>
        <dbReference type="ARBA" id="ARBA00023136"/>
    </source>
</evidence>
<keyword evidence="6 10" id="KW-1133">Transmembrane helix</keyword>
<comment type="pathway">
    <text evidence="10">Cell wall biogenesis; peptidoglycan biosynthesis.</text>
</comment>
<evidence type="ECO:0000256" key="5">
    <source>
        <dbReference type="ARBA" id="ARBA00022984"/>
    </source>
</evidence>
<feature type="transmembrane region" description="Helical" evidence="10">
    <location>
        <begin position="387"/>
        <end position="407"/>
    </location>
</feature>
<keyword evidence="10 11" id="KW-0813">Transport</keyword>
<dbReference type="CDD" id="cd13123">
    <property type="entry name" value="MATE_MurJ_like"/>
    <property type="match status" value="1"/>
</dbReference>
<dbReference type="GO" id="GO:0009252">
    <property type="term" value="P:peptidoglycan biosynthetic process"/>
    <property type="evidence" value="ECO:0007669"/>
    <property type="project" value="UniProtKB-UniRule"/>
</dbReference>
<sequence>MILSKKLLKSTAMVGGLTLVSRLLGFVRDMVIAHAFGAGASTDAFLVAFKIPNFMRRLFAEGAFSQAFVPILSEYKTQRDMLSVQQLVNRVAGTLGLVLFLVTVVSIIGAPALVALFAPGFWDETEKFSLTVEMLQITFPYLFFIALTAFAGSVLNTYGRFAIPAFTPVLLNLCMIIATLLFTGLFEQPIMALAWGVLFAGIAQFIFQLPFLRQIDMLPTPQIAWHDEGVQRILKLMLPALFGVSVTQINLLVDTLMASFLASGSVSWLYYADRLMEFPVGVFGLALATVMLPNLSKTIAKGDLHHYNAMLNWSMRWVFLIATPATVGLIILAQPMLTTLFRYGQFSEHDVLMTSYSLMTYSIGLLGFVMVKVLASGFYARQDTRTPVRIGVIAMLTNISLNILFIIPLQHAGLALSTAIAALVNAYLLYYYLKQQGILQLQAGTKAFLWRIIVANGVMGFMLWFNSGQMADWLVLPSYMRLLHLLTWISLGMLVYALILFATGLRFHHLSLHIDD</sequence>
<keyword evidence="2 10" id="KW-1003">Cell membrane</keyword>
<protein>
    <recommendedName>
        <fullName evidence="10">Probable lipid II flippase MurJ</fullName>
    </recommendedName>
</protein>
<keyword evidence="5 10" id="KW-0573">Peptidoglycan synthesis</keyword>
<keyword evidence="13" id="KW-1185">Reference proteome</keyword>
<dbReference type="UniPathway" id="UPA00219"/>